<evidence type="ECO:0000256" key="7">
    <source>
        <dbReference type="ARBA" id="ARBA00023125"/>
    </source>
</evidence>
<dbReference type="GO" id="GO:0001139">
    <property type="term" value="F:RNA polymerase II complex recruiting activity"/>
    <property type="evidence" value="ECO:0007669"/>
    <property type="project" value="TreeGrafter"/>
</dbReference>
<dbReference type="SMART" id="SM00440">
    <property type="entry name" value="ZnF_C2C2"/>
    <property type="match status" value="1"/>
</dbReference>
<evidence type="ECO:0000256" key="3">
    <source>
        <dbReference type="ARBA" id="ARBA00022723"/>
    </source>
</evidence>
<dbReference type="GO" id="GO:0003746">
    <property type="term" value="F:translation elongation factor activity"/>
    <property type="evidence" value="ECO:0007669"/>
    <property type="project" value="UniProtKB-KW"/>
</dbReference>
<dbReference type="InterPro" id="IPR035441">
    <property type="entry name" value="TFIIS/LEDGF_dom_sf"/>
</dbReference>
<dbReference type="OrthoDB" id="44867at2759"/>
<dbReference type="InterPro" id="IPR036575">
    <property type="entry name" value="TFIIS_cen_dom_sf"/>
</dbReference>
<dbReference type="CDD" id="cd00183">
    <property type="entry name" value="TFIIS_I"/>
    <property type="match status" value="1"/>
</dbReference>
<dbReference type="InterPro" id="IPR003618">
    <property type="entry name" value="TFIIS_cen_dom"/>
</dbReference>
<dbReference type="EMBL" id="SWKU01000013">
    <property type="protein sequence ID" value="KAF3001415.1"/>
    <property type="molecule type" value="Genomic_DNA"/>
</dbReference>
<proteinExistence type="inferred from homology"/>
<dbReference type="SUPFAM" id="SSF47676">
    <property type="entry name" value="Conserved domain common to transcription factors TFIIS, elongin A, CRSP70"/>
    <property type="match status" value="1"/>
</dbReference>
<evidence type="ECO:0000256" key="1">
    <source>
        <dbReference type="ARBA" id="ARBA00004123"/>
    </source>
</evidence>
<evidence type="ECO:0000256" key="11">
    <source>
        <dbReference type="PROSITE-ProRule" id="PRU00472"/>
    </source>
</evidence>
<keyword evidence="5 13" id="KW-0862">Zinc</keyword>
<feature type="coiled-coil region" evidence="14">
    <location>
        <begin position="232"/>
        <end position="259"/>
    </location>
</feature>
<dbReference type="PANTHER" id="PTHR11477">
    <property type="entry name" value="TRANSCRIPTION FACTOR S-II ZINC FINGER DOMAIN-CONTAINING PROTEIN"/>
    <property type="match status" value="1"/>
</dbReference>
<evidence type="ECO:0000256" key="14">
    <source>
        <dbReference type="SAM" id="Coils"/>
    </source>
</evidence>
<feature type="domain" description="TFIIS-type" evidence="16">
    <location>
        <begin position="263"/>
        <end position="303"/>
    </location>
</feature>
<dbReference type="FunFam" id="2.20.25.10:FF:000001">
    <property type="entry name" value="Probable Transcription elongation factor S-II"/>
    <property type="match status" value="1"/>
</dbReference>
<reference evidence="19" key="1">
    <citation type="submission" date="2019-04" db="EMBL/GenBank/DDBJ databases">
        <title>Sequencing of skin fungus with MAO and IRED activity.</title>
        <authorList>
            <person name="Marsaioli A.J."/>
            <person name="Bonatto J.M.C."/>
            <person name="Reis Junior O."/>
        </authorList>
    </citation>
    <scope>NUCLEOTIDE SEQUENCE</scope>
    <source>
        <strain evidence="19">30M1</strain>
    </source>
</reference>
<feature type="domain" description="TFIIS N-terminal" evidence="17">
    <location>
        <begin position="1"/>
        <end position="84"/>
    </location>
</feature>
<dbReference type="PANTHER" id="PTHR11477:SF0">
    <property type="entry name" value="IP08861P-RELATED"/>
    <property type="match status" value="1"/>
</dbReference>
<keyword evidence="6 13" id="KW-0805">Transcription regulation</keyword>
<feature type="domain" description="TFIIS central" evidence="18">
    <location>
        <begin position="146"/>
        <end position="260"/>
    </location>
</feature>
<dbReference type="Gene3D" id="2.20.25.10">
    <property type="match status" value="1"/>
</dbReference>
<feature type="compositionally biased region" description="Basic and acidic residues" evidence="15">
    <location>
        <begin position="123"/>
        <end position="137"/>
    </location>
</feature>
<dbReference type="GO" id="GO:0006362">
    <property type="term" value="P:transcription elongation by RNA polymerase I"/>
    <property type="evidence" value="ECO:0007669"/>
    <property type="project" value="TreeGrafter"/>
</dbReference>
<evidence type="ECO:0000256" key="4">
    <source>
        <dbReference type="ARBA" id="ARBA00022771"/>
    </source>
</evidence>
<evidence type="ECO:0000256" key="9">
    <source>
        <dbReference type="ARBA" id="ARBA00023242"/>
    </source>
</evidence>
<accession>A0A9P4TDQ7</accession>
<dbReference type="GO" id="GO:0008270">
    <property type="term" value="F:zinc ion binding"/>
    <property type="evidence" value="ECO:0007669"/>
    <property type="project" value="UniProtKB-UniRule"/>
</dbReference>
<evidence type="ECO:0000259" key="18">
    <source>
        <dbReference type="PROSITE" id="PS51321"/>
    </source>
</evidence>
<organism evidence="19 20">
    <name type="scientific">Curvularia kusanoi</name>
    <name type="common">Cochliobolus kusanoi</name>
    <dbReference type="NCBI Taxonomy" id="90978"/>
    <lineage>
        <taxon>Eukaryota</taxon>
        <taxon>Fungi</taxon>
        <taxon>Dikarya</taxon>
        <taxon>Ascomycota</taxon>
        <taxon>Pezizomycotina</taxon>
        <taxon>Dothideomycetes</taxon>
        <taxon>Pleosporomycetidae</taxon>
        <taxon>Pleosporales</taxon>
        <taxon>Pleosporineae</taxon>
        <taxon>Pleosporaceae</taxon>
        <taxon>Curvularia</taxon>
    </lineage>
</organism>
<feature type="compositionally biased region" description="Low complexity" evidence="15">
    <location>
        <begin position="96"/>
        <end position="119"/>
    </location>
</feature>
<comment type="caution">
    <text evidence="19">The sequence shown here is derived from an EMBL/GenBank/DDBJ whole genome shotgun (WGS) entry which is preliminary data.</text>
</comment>
<dbReference type="FunFam" id="1.20.930.10:FF:000007">
    <property type="entry name" value="Transcription elongation factor S-II"/>
    <property type="match status" value="1"/>
</dbReference>
<comment type="subcellular location">
    <subcellularLocation>
        <location evidence="1 12 13">Nucleus</location>
    </subcellularLocation>
</comment>
<dbReference type="GO" id="GO:0005634">
    <property type="term" value="C:nucleus"/>
    <property type="evidence" value="ECO:0007669"/>
    <property type="project" value="UniProtKB-SubCell"/>
</dbReference>
<dbReference type="GO" id="GO:0031564">
    <property type="term" value="P:transcription antitermination"/>
    <property type="evidence" value="ECO:0007669"/>
    <property type="project" value="TreeGrafter"/>
</dbReference>
<evidence type="ECO:0000256" key="12">
    <source>
        <dbReference type="PROSITE-ProRule" id="PRU00649"/>
    </source>
</evidence>
<dbReference type="InterPro" id="IPR001222">
    <property type="entry name" value="Znf_TFIIS"/>
</dbReference>
<evidence type="ECO:0000256" key="6">
    <source>
        <dbReference type="ARBA" id="ARBA00023015"/>
    </source>
</evidence>
<dbReference type="AlphaFoldDB" id="A0A9P4TDQ7"/>
<sequence length="305" mass="33572">MAMDAKEIELRGKAIGKAIQENEPSASVIKLLNDLKTGVHATEDVLRSTKIGVTINRLRTHKDPAVSKLATELVSKWRDEVKKGGSKKGTPARVVAAANGSASPAPASSAAASPAPSQSKQKHTVDPAKRNHKTDKINYEVTGDEARDKVIRLMYDGLAHMSTELPETILPIAKQIEAAAYKNAGGVNEAYKIKMPSLYQNLKAKSNPALRKRVLSGDITPAKFVVMTHDEMKSDERRREDEQLEKENLNQAMVAQVEKSISKEFQCGKCKQKMVSYSQAQTRSADEPMTTFCECMNCGNRWKFS</sequence>
<dbReference type="Gene3D" id="1.10.472.30">
    <property type="entry name" value="Transcription elongation factor S-II, central domain"/>
    <property type="match status" value="1"/>
</dbReference>
<evidence type="ECO:0000313" key="19">
    <source>
        <dbReference type="EMBL" id="KAF3001415.1"/>
    </source>
</evidence>
<dbReference type="CDD" id="cd13749">
    <property type="entry name" value="Zn-ribbon_TFIIS"/>
    <property type="match status" value="1"/>
</dbReference>
<keyword evidence="9 12" id="KW-0539">Nucleus</keyword>
<keyword evidence="3 13" id="KW-0479">Metal-binding</keyword>
<dbReference type="SMART" id="SM00509">
    <property type="entry name" value="TFS2N"/>
    <property type="match status" value="1"/>
</dbReference>
<dbReference type="Pfam" id="PF08711">
    <property type="entry name" value="Med26"/>
    <property type="match status" value="1"/>
</dbReference>
<dbReference type="PROSITE" id="PS00466">
    <property type="entry name" value="ZF_TFIIS_1"/>
    <property type="match status" value="1"/>
</dbReference>
<keyword evidence="14" id="KW-0175">Coiled coil</keyword>
<evidence type="ECO:0000259" key="16">
    <source>
        <dbReference type="PROSITE" id="PS51133"/>
    </source>
</evidence>
<keyword evidence="19" id="KW-0648">Protein biosynthesis</keyword>
<dbReference type="PROSITE" id="PS51319">
    <property type="entry name" value="TFIIS_N"/>
    <property type="match status" value="1"/>
</dbReference>
<dbReference type="SMART" id="SM00510">
    <property type="entry name" value="TFS2M"/>
    <property type="match status" value="1"/>
</dbReference>
<dbReference type="InterPro" id="IPR003617">
    <property type="entry name" value="TFIIS/CRSP70_N_sub"/>
</dbReference>
<evidence type="ECO:0000313" key="20">
    <source>
        <dbReference type="Proteomes" id="UP000801428"/>
    </source>
</evidence>
<dbReference type="GO" id="GO:0031440">
    <property type="term" value="P:regulation of mRNA 3'-end processing"/>
    <property type="evidence" value="ECO:0007669"/>
    <property type="project" value="TreeGrafter"/>
</dbReference>
<keyword evidence="20" id="KW-1185">Reference proteome</keyword>
<evidence type="ECO:0000256" key="10">
    <source>
        <dbReference type="ARBA" id="ARBA00025408"/>
    </source>
</evidence>
<keyword evidence="7 13" id="KW-0238">DNA-binding</keyword>
<dbReference type="PIRSF" id="PIRSF006704">
    <property type="entry name" value="TF_IIS"/>
    <property type="match status" value="1"/>
</dbReference>
<dbReference type="PROSITE" id="PS51321">
    <property type="entry name" value="TFIIS_CENTRAL"/>
    <property type="match status" value="1"/>
</dbReference>
<name>A0A9P4TDQ7_CURKU</name>
<dbReference type="FunFam" id="1.10.472.30:FF:000003">
    <property type="entry name" value="Transcription elongation factor S-II"/>
    <property type="match status" value="1"/>
</dbReference>
<dbReference type="Pfam" id="PF01096">
    <property type="entry name" value="Zn_ribbon_TFIIS"/>
    <property type="match status" value="1"/>
</dbReference>
<evidence type="ECO:0000256" key="5">
    <source>
        <dbReference type="ARBA" id="ARBA00022833"/>
    </source>
</evidence>
<comment type="function">
    <text evidence="10">Necessary for efficient RNA polymerase II transcription elongation past template-encoded arresting sites. The arresting sites in DNA have the property of trapping a certain fraction of elongating RNA polymerases that pass through, resulting in locked ternary complexes. Cleavage of the nascent transcript by S-II allows the resumption of elongation from the new 3'-terminus.</text>
</comment>
<feature type="region of interest" description="Disordered" evidence="15">
    <location>
        <begin position="79"/>
        <end position="137"/>
    </location>
</feature>
<dbReference type="NCBIfam" id="TIGR01385">
    <property type="entry name" value="TFSII"/>
    <property type="match status" value="1"/>
</dbReference>
<dbReference type="SUPFAM" id="SSF57783">
    <property type="entry name" value="Zinc beta-ribbon"/>
    <property type="match status" value="1"/>
</dbReference>
<evidence type="ECO:0000256" key="13">
    <source>
        <dbReference type="RuleBase" id="RU368078"/>
    </source>
</evidence>
<evidence type="ECO:0000256" key="15">
    <source>
        <dbReference type="SAM" id="MobiDB-lite"/>
    </source>
</evidence>
<dbReference type="Pfam" id="PF07500">
    <property type="entry name" value="TFIIS_M"/>
    <property type="match status" value="1"/>
</dbReference>
<keyword evidence="4 11" id="KW-0863">Zinc-finger</keyword>
<dbReference type="Gene3D" id="1.20.930.10">
    <property type="entry name" value="Conserved domain common to transcription factors TFIIS, elongin A, CRSP70"/>
    <property type="match status" value="1"/>
</dbReference>
<evidence type="ECO:0000259" key="17">
    <source>
        <dbReference type="PROSITE" id="PS51319"/>
    </source>
</evidence>
<comment type="similarity">
    <text evidence="2 13">Belongs to the TFS-II family.</text>
</comment>
<dbReference type="Proteomes" id="UP000801428">
    <property type="component" value="Unassembled WGS sequence"/>
</dbReference>
<dbReference type="InterPro" id="IPR035100">
    <property type="entry name" value="TF_IIS-typ"/>
</dbReference>
<dbReference type="GO" id="GO:0000977">
    <property type="term" value="F:RNA polymerase II transcription regulatory region sequence-specific DNA binding"/>
    <property type="evidence" value="ECO:0007669"/>
    <property type="project" value="TreeGrafter"/>
</dbReference>
<dbReference type="InterPro" id="IPR017923">
    <property type="entry name" value="TFIIS_N"/>
</dbReference>
<protein>
    <recommendedName>
        <fullName evidence="13">Transcription elongation factor</fullName>
    </recommendedName>
</protein>
<dbReference type="SUPFAM" id="SSF46942">
    <property type="entry name" value="Elongation factor TFIIS domain 2"/>
    <property type="match status" value="1"/>
</dbReference>
<dbReference type="GO" id="GO:0006368">
    <property type="term" value="P:transcription elongation by RNA polymerase II"/>
    <property type="evidence" value="ECO:0007669"/>
    <property type="project" value="InterPro"/>
</dbReference>
<evidence type="ECO:0000256" key="2">
    <source>
        <dbReference type="ARBA" id="ARBA00009647"/>
    </source>
</evidence>
<keyword evidence="8 13" id="KW-0804">Transcription</keyword>
<evidence type="ECO:0000256" key="8">
    <source>
        <dbReference type="ARBA" id="ARBA00023163"/>
    </source>
</evidence>
<keyword evidence="19" id="KW-0251">Elongation factor</keyword>
<gene>
    <name evidence="19" type="primary">DST1</name>
    <name evidence="19" type="ORF">E8E13_007447</name>
</gene>
<dbReference type="InterPro" id="IPR006289">
    <property type="entry name" value="TFSII"/>
</dbReference>
<dbReference type="PROSITE" id="PS51133">
    <property type="entry name" value="ZF_TFIIS_2"/>
    <property type="match status" value="1"/>
</dbReference>